<evidence type="ECO:0000313" key="1">
    <source>
        <dbReference type="EMBL" id="KAH7840808.1"/>
    </source>
</evidence>
<proteinExistence type="predicted"/>
<name>A0ACB7XJV2_9ERIC</name>
<dbReference type="EMBL" id="CM037160">
    <property type="protein sequence ID" value="KAH7840808.1"/>
    <property type="molecule type" value="Genomic_DNA"/>
</dbReference>
<accession>A0ACB7XJV2</accession>
<protein>
    <submittedName>
        <fullName evidence="1">Uncharacterized protein</fullName>
    </submittedName>
</protein>
<organism evidence="1 2">
    <name type="scientific">Vaccinium darrowii</name>
    <dbReference type="NCBI Taxonomy" id="229202"/>
    <lineage>
        <taxon>Eukaryota</taxon>
        <taxon>Viridiplantae</taxon>
        <taxon>Streptophyta</taxon>
        <taxon>Embryophyta</taxon>
        <taxon>Tracheophyta</taxon>
        <taxon>Spermatophyta</taxon>
        <taxon>Magnoliopsida</taxon>
        <taxon>eudicotyledons</taxon>
        <taxon>Gunneridae</taxon>
        <taxon>Pentapetalae</taxon>
        <taxon>asterids</taxon>
        <taxon>Ericales</taxon>
        <taxon>Ericaceae</taxon>
        <taxon>Vaccinioideae</taxon>
        <taxon>Vaccinieae</taxon>
        <taxon>Vaccinium</taxon>
    </lineage>
</organism>
<reference evidence="1 2" key="1">
    <citation type="journal article" date="2021" name="Hortic Res">
        <title>High-quality reference genome and annotation aids understanding of berry development for evergreen blueberry (Vaccinium darrowii).</title>
        <authorList>
            <person name="Yu J."/>
            <person name="Hulse-Kemp A.M."/>
            <person name="Babiker E."/>
            <person name="Staton M."/>
        </authorList>
    </citation>
    <scope>NUCLEOTIDE SEQUENCE [LARGE SCALE GENOMIC DNA]</scope>
    <source>
        <strain evidence="2">cv. NJ 8807/NJ 8810</strain>
        <tissue evidence="1">Young leaf</tissue>
    </source>
</reference>
<dbReference type="Proteomes" id="UP000828048">
    <property type="component" value="Chromosome 10"/>
</dbReference>
<evidence type="ECO:0000313" key="2">
    <source>
        <dbReference type="Proteomes" id="UP000828048"/>
    </source>
</evidence>
<sequence>MAQQISMIKDITPDTPDWTAQVMVIEKGFPRLTKTQRLFQKIVMIDTEGTKVQGTIFGKDISVLKDTLKIYQTYSASNAVVQPTPPEHRVINNDHQWLLYARTPIEENHVPELSIRALQYGFVPLTELQKYANQPDAIDVLFAVLRVGPAKKTKQTWVQDIVIIDQGMEPTLLTLWDQFVDHEGQTFNELMGPYPIVLGMRMKFSSNNGIKLQTRGSTTFVFNPPLPDANTLQLWCMKNSAGIQKLPNIEMNQTAMIRSCPPQKKQIININRLPTTVQMDELYWIQASCRVTDIYQRFYYMSCSKCVHSTAARTDALFWCNYCKERVKPIPRCRFNVQLSDSSGAIVATLFGGHAETMFGITREYLKDNTEGGRLSHDAATILGTATEFAVQLRAYKPGLADSLHCLFTIVGIKNVSEIIEAEQEIPLGAVTKIPATTDNSNQNKAESSSPKQDQSTTAMEQDETEHSENKMKDRPHPTTADKNRKKKKD</sequence>
<keyword evidence="2" id="KW-1185">Reference proteome</keyword>
<comment type="caution">
    <text evidence="1">The sequence shown here is derived from an EMBL/GenBank/DDBJ whole genome shotgun (WGS) entry which is preliminary data.</text>
</comment>
<gene>
    <name evidence="1" type="ORF">Vadar_021917</name>
</gene>